<dbReference type="Proteomes" id="UP000238479">
    <property type="component" value="Chromosome 2"/>
</dbReference>
<reference evidence="1 2" key="1">
    <citation type="journal article" date="2018" name="Nat. Genet.">
        <title>The Rosa genome provides new insights in the design of modern roses.</title>
        <authorList>
            <person name="Bendahmane M."/>
        </authorList>
    </citation>
    <scope>NUCLEOTIDE SEQUENCE [LARGE SCALE GENOMIC DNA]</scope>
    <source>
        <strain evidence="2">cv. Old Blush</strain>
    </source>
</reference>
<dbReference type="EMBL" id="PDCK01000040">
    <property type="protein sequence ID" value="PRQ54194.1"/>
    <property type="molecule type" value="Genomic_DNA"/>
</dbReference>
<accession>A0A2P6S692</accession>
<dbReference type="AlphaFoldDB" id="A0A2P6S692"/>
<evidence type="ECO:0000313" key="1">
    <source>
        <dbReference type="EMBL" id="PRQ54194.1"/>
    </source>
</evidence>
<gene>
    <name evidence="1" type="ORF">RchiOBHm_Chr2g0174801</name>
</gene>
<proteinExistence type="predicted"/>
<comment type="caution">
    <text evidence="1">The sequence shown here is derived from an EMBL/GenBank/DDBJ whole genome shotgun (WGS) entry which is preliminary data.</text>
</comment>
<keyword evidence="2" id="KW-1185">Reference proteome</keyword>
<organism evidence="1 2">
    <name type="scientific">Rosa chinensis</name>
    <name type="common">China rose</name>
    <dbReference type="NCBI Taxonomy" id="74649"/>
    <lineage>
        <taxon>Eukaryota</taxon>
        <taxon>Viridiplantae</taxon>
        <taxon>Streptophyta</taxon>
        <taxon>Embryophyta</taxon>
        <taxon>Tracheophyta</taxon>
        <taxon>Spermatophyta</taxon>
        <taxon>Magnoliopsida</taxon>
        <taxon>eudicotyledons</taxon>
        <taxon>Gunneridae</taxon>
        <taxon>Pentapetalae</taxon>
        <taxon>rosids</taxon>
        <taxon>fabids</taxon>
        <taxon>Rosales</taxon>
        <taxon>Rosaceae</taxon>
        <taxon>Rosoideae</taxon>
        <taxon>Rosoideae incertae sedis</taxon>
        <taxon>Rosa</taxon>
    </lineage>
</organism>
<name>A0A2P6S692_ROSCH</name>
<dbReference type="Gramene" id="PRQ54194">
    <property type="protein sequence ID" value="PRQ54194"/>
    <property type="gene ID" value="RchiOBHm_Chr2g0174801"/>
</dbReference>
<evidence type="ECO:0000313" key="2">
    <source>
        <dbReference type="Proteomes" id="UP000238479"/>
    </source>
</evidence>
<protein>
    <submittedName>
        <fullName evidence="1">Uncharacterized protein</fullName>
    </submittedName>
</protein>
<sequence length="75" mass="8150">MSISRWLNYALPKGASVVGSCRASNRLDSGRAAFKRAGLVSCSGLAARLPPLFWSRMSCTKGFIFTSTYPLVFNT</sequence>